<dbReference type="Proteomes" id="UP000287651">
    <property type="component" value="Unassembled WGS sequence"/>
</dbReference>
<sequence length="175" mass="19143">MIPETPESKRNRSGPEFKEKRHESRSTSSREGCFVSPISPPRRRLSPGREGSALAVEEIAEISLLLAPRPHEGTAESPTPRSFTLVLYFGICAKFEREGKARAQLSGIDRMHASSGVSSRGPGMDNLSESCACVFHGRAEGSSHVPWALRAIDSMYRKQHPSKVCVVANGLKEVL</sequence>
<evidence type="ECO:0000313" key="3">
    <source>
        <dbReference type="Proteomes" id="UP000287651"/>
    </source>
</evidence>
<accession>A0A426WYK5</accession>
<name>A0A426WYK5_ENSVE</name>
<dbReference type="AlphaFoldDB" id="A0A426WYK5"/>
<dbReference type="EMBL" id="AMZH03032561">
    <property type="protein sequence ID" value="RRT32331.1"/>
    <property type="molecule type" value="Genomic_DNA"/>
</dbReference>
<organism evidence="2 3">
    <name type="scientific">Ensete ventricosum</name>
    <name type="common">Abyssinian banana</name>
    <name type="synonym">Musa ensete</name>
    <dbReference type="NCBI Taxonomy" id="4639"/>
    <lineage>
        <taxon>Eukaryota</taxon>
        <taxon>Viridiplantae</taxon>
        <taxon>Streptophyta</taxon>
        <taxon>Embryophyta</taxon>
        <taxon>Tracheophyta</taxon>
        <taxon>Spermatophyta</taxon>
        <taxon>Magnoliopsida</taxon>
        <taxon>Liliopsida</taxon>
        <taxon>Zingiberales</taxon>
        <taxon>Musaceae</taxon>
        <taxon>Ensete</taxon>
    </lineage>
</organism>
<proteinExistence type="predicted"/>
<evidence type="ECO:0000256" key="1">
    <source>
        <dbReference type="SAM" id="MobiDB-lite"/>
    </source>
</evidence>
<feature type="region of interest" description="Disordered" evidence="1">
    <location>
        <begin position="1"/>
        <end position="50"/>
    </location>
</feature>
<gene>
    <name evidence="2" type="ORF">B296_00054621</name>
</gene>
<reference evidence="2 3" key="1">
    <citation type="journal article" date="2014" name="Agronomy (Basel)">
        <title>A Draft Genome Sequence for Ensete ventricosum, the Drought-Tolerant Tree Against Hunger.</title>
        <authorList>
            <person name="Harrison J."/>
            <person name="Moore K.A."/>
            <person name="Paszkiewicz K."/>
            <person name="Jones T."/>
            <person name="Grant M."/>
            <person name="Ambacheew D."/>
            <person name="Muzemil S."/>
            <person name="Studholme D.J."/>
        </authorList>
    </citation>
    <scope>NUCLEOTIDE SEQUENCE [LARGE SCALE GENOMIC DNA]</scope>
</reference>
<evidence type="ECO:0000313" key="2">
    <source>
        <dbReference type="EMBL" id="RRT32331.1"/>
    </source>
</evidence>
<protein>
    <submittedName>
        <fullName evidence="2">Uncharacterized protein</fullName>
    </submittedName>
</protein>
<comment type="caution">
    <text evidence="2">The sequence shown here is derived from an EMBL/GenBank/DDBJ whole genome shotgun (WGS) entry which is preliminary data.</text>
</comment>
<feature type="compositionally biased region" description="Basic and acidic residues" evidence="1">
    <location>
        <begin position="1"/>
        <end position="25"/>
    </location>
</feature>